<evidence type="ECO:0000313" key="4">
    <source>
        <dbReference type="Proteomes" id="UP001326715"/>
    </source>
</evidence>
<sequence length="182" mass="20619">MDSKELFINGGETGQMMHIYQWKNNIIGTPDTWPPHLRTCVRIMLTSVQPMFIWWGEQFIHLYNDAFIPFAGKGHPAIMGRPAAEIWPDEWGRLSPVATAAVVENAGSFIKSSYFLLKKEEDTEELSYAFSYSPIIGPDNIVDGLLCVYNNYLNPIMGHRETLEVPVVENPEDVDLSTRLGK</sequence>
<dbReference type="Proteomes" id="UP000183788">
    <property type="component" value="Unassembled WGS sequence"/>
</dbReference>
<dbReference type="SUPFAM" id="SSF55785">
    <property type="entry name" value="PYP-like sensor domain (PAS domain)"/>
    <property type="match status" value="1"/>
</dbReference>
<evidence type="ECO:0000313" key="1">
    <source>
        <dbReference type="EMBL" id="SFW66052.1"/>
    </source>
</evidence>
<dbReference type="OrthoDB" id="9813151at2"/>
<dbReference type="EMBL" id="CP140154">
    <property type="protein sequence ID" value="WQG90014.1"/>
    <property type="molecule type" value="Genomic_DNA"/>
</dbReference>
<accession>A0A1K1R289</accession>
<evidence type="ECO:0000313" key="2">
    <source>
        <dbReference type="EMBL" id="WQG90014.1"/>
    </source>
</evidence>
<proteinExistence type="predicted"/>
<dbReference type="STRING" id="1004.SAMN05661012_03278"/>
<keyword evidence="4" id="KW-1185">Reference proteome</keyword>
<evidence type="ECO:0008006" key="5">
    <source>
        <dbReference type="Google" id="ProtNLM"/>
    </source>
</evidence>
<protein>
    <recommendedName>
        <fullName evidence="5">PAS fold-containing protein</fullName>
    </recommendedName>
</protein>
<name>A0A1K1R289_9BACT</name>
<dbReference type="RefSeq" id="WP_072362308.1">
    <property type="nucleotide sequence ID" value="NZ_CP139972.1"/>
</dbReference>
<reference evidence="1 3" key="1">
    <citation type="submission" date="2016-11" db="EMBL/GenBank/DDBJ databases">
        <authorList>
            <person name="Jaros S."/>
            <person name="Januszkiewicz K."/>
            <person name="Wedrychowicz H."/>
        </authorList>
    </citation>
    <scope>NUCLEOTIDE SEQUENCE [LARGE SCALE GENOMIC DNA]</scope>
    <source>
        <strain evidence="1 3">DSM 784</strain>
    </source>
</reference>
<organism evidence="1 3">
    <name type="scientific">Chitinophaga sancti</name>
    <dbReference type="NCBI Taxonomy" id="1004"/>
    <lineage>
        <taxon>Bacteria</taxon>
        <taxon>Pseudomonadati</taxon>
        <taxon>Bacteroidota</taxon>
        <taxon>Chitinophagia</taxon>
        <taxon>Chitinophagales</taxon>
        <taxon>Chitinophagaceae</taxon>
        <taxon>Chitinophaga</taxon>
    </lineage>
</organism>
<evidence type="ECO:0000313" key="3">
    <source>
        <dbReference type="Proteomes" id="UP000183788"/>
    </source>
</evidence>
<dbReference type="EMBL" id="FPIZ01000010">
    <property type="protein sequence ID" value="SFW66052.1"/>
    <property type="molecule type" value="Genomic_DNA"/>
</dbReference>
<dbReference type="Proteomes" id="UP001326715">
    <property type="component" value="Chromosome"/>
</dbReference>
<dbReference type="AlphaFoldDB" id="A0A1K1R289"/>
<gene>
    <name evidence="1" type="ORF">SAMN05661012_03278</name>
    <name evidence="2" type="ORF">SR876_00785</name>
</gene>
<dbReference type="InterPro" id="IPR035965">
    <property type="entry name" value="PAS-like_dom_sf"/>
</dbReference>
<reference evidence="2 4" key="2">
    <citation type="submission" date="2023-11" db="EMBL/GenBank/DDBJ databases">
        <title>MicrobeMod: A computational toolkit for identifying prokaryotic methylation and restriction-modification with nanopore sequencing.</title>
        <authorList>
            <person name="Crits-Christoph A."/>
            <person name="Kang S.C."/>
            <person name="Lee H."/>
            <person name="Ostrov N."/>
        </authorList>
    </citation>
    <scope>NUCLEOTIDE SEQUENCE [LARGE SCALE GENOMIC DNA]</scope>
    <source>
        <strain evidence="2 4">ATCC 23090</strain>
    </source>
</reference>
<dbReference type="Gene3D" id="3.30.450.20">
    <property type="entry name" value="PAS domain"/>
    <property type="match status" value="1"/>
</dbReference>